<evidence type="ECO:0000313" key="2">
    <source>
        <dbReference type="Proteomes" id="UP000054018"/>
    </source>
</evidence>
<proteinExistence type="predicted"/>
<accession>A0A0C9Z4M8</accession>
<organism evidence="1 2">
    <name type="scientific">Pisolithus microcarpus 441</name>
    <dbReference type="NCBI Taxonomy" id="765257"/>
    <lineage>
        <taxon>Eukaryota</taxon>
        <taxon>Fungi</taxon>
        <taxon>Dikarya</taxon>
        <taxon>Basidiomycota</taxon>
        <taxon>Agaricomycotina</taxon>
        <taxon>Agaricomycetes</taxon>
        <taxon>Agaricomycetidae</taxon>
        <taxon>Boletales</taxon>
        <taxon>Sclerodermatineae</taxon>
        <taxon>Pisolithaceae</taxon>
        <taxon>Pisolithus</taxon>
    </lineage>
</organism>
<dbReference type="AlphaFoldDB" id="A0A0C9Z4M8"/>
<evidence type="ECO:0000313" key="1">
    <source>
        <dbReference type="EMBL" id="KIK24006.1"/>
    </source>
</evidence>
<dbReference type="HOGENOM" id="CLU_2159411_0_0_1"/>
<gene>
    <name evidence="1" type="ORF">PISMIDRAFT_420793</name>
</gene>
<dbReference type="EMBL" id="KN833720">
    <property type="protein sequence ID" value="KIK24006.1"/>
    <property type="molecule type" value="Genomic_DNA"/>
</dbReference>
<name>A0A0C9Z4M8_9AGAM</name>
<protein>
    <submittedName>
        <fullName evidence="1">Uncharacterized protein</fullName>
    </submittedName>
</protein>
<reference evidence="1 2" key="1">
    <citation type="submission" date="2014-04" db="EMBL/GenBank/DDBJ databases">
        <authorList>
            <consortium name="DOE Joint Genome Institute"/>
            <person name="Kuo A."/>
            <person name="Kohler A."/>
            <person name="Costa M.D."/>
            <person name="Nagy L.G."/>
            <person name="Floudas D."/>
            <person name="Copeland A."/>
            <person name="Barry K.W."/>
            <person name="Cichocki N."/>
            <person name="Veneault-Fourrey C."/>
            <person name="LaButti K."/>
            <person name="Lindquist E.A."/>
            <person name="Lipzen A."/>
            <person name="Lundell T."/>
            <person name="Morin E."/>
            <person name="Murat C."/>
            <person name="Sun H."/>
            <person name="Tunlid A."/>
            <person name="Henrissat B."/>
            <person name="Grigoriev I.V."/>
            <person name="Hibbett D.S."/>
            <person name="Martin F."/>
            <person name="Nordberg H.P."/>
            <person name="Cantor M.N."/>
            <person name="Hua S.X."/>
        </authorList>
    </citation>
    <scope>NUCLEOTIDE SEQUENCE [LARGE SCALE GENOMIC DNA]</scope>
    <source>
        <strain evidence="1 2">441</strain>
    </source>
</reference>
<keyword evidence="2" id="KW-1185">Reference proteome</keyword>
<dbReference type="OrthoDB" id="10443899at2759"/>
<reference evidence="2" key="2">
    <citation type="submission" date="2015-01" db="EMBL/GenBank/DDBJ databases">
        <title>Evolutionary Origins and Diversification of the Mycorrhizal Mutualists.</title>
        <authorList>
            <consortium name="DOE Joint Genome Institute"/>
            <consortium name="Mycorrhizal Genomics Consortium"/>
            <person name="Kohler A."/>
            <person name="Kuo A."/>
            <person name="Nagy L.G."/>
            <person name="Floudas D."/>
            <person name="Copeland A."/>
            <person name="Barry K.W."/>
            <person name="Cichocki N."/>
            <person name="Veneault-Fourrey C."/>
            <person name="LaButti K."/>
            <person name="Lindquist E.A."/>
            <person name="Lipzen A."/>
            <person name="Lundell T."/>
            <person name="Morin E."/>
            <person name="Murat C."/>
            <person name="Riley R."/>
            <person name="Ohm R."/>
            <person name="Sun H."/>
            <person name="Tunlid A."/>
            <person name="Henrissat B."/>
            <person name="Grigoriev I.V."/>
            <person name="Hibbett D.S."/>
            <person name="Martin F."/>
        </authorList>
    </citation>
    <scope>NUCLEOTIDE SEQUENCE [LARGE SCALE GENOMIC DNA]</scope>
    <source>
        <strain evidence="2">441</strain>
    </source>
</reference>
<sequence length="111" mass="12234">MMTDRDNAICLATYTLELRLLPEDASVAAWVQRLANRANPDEPVMPGQAVSNLRTLASYHRARFQTQHAIIDLNEAIDHILPTSATILSSWASQSCFVPPRSCTLSGRPVS</sequence>
<dbReference type="Proteomes" id="UP000054018">
    <property type="component" value="Unassembled WGS sequence"/>
</dbReference>